<evidence type="ECO:0000313" key="2">
    <source>
        <dbReference type="Proteomes" id="UP000247702"/>
    </source>
</evidence>
<protein>
    <submittedName>
        <fullName evidence="1">Uncharacterized protein</fullName>
    </submittedName>
</protein>
<evidence type="ECO:0000313" key="1">
    <source>
        <dbReference type="EMBL" id="GBB95085.1"/>
    </source>
</evidence>
<proteinExistence type="predicted"/>
<gene>
    <name evidence="1" type="ORF">RclHR1_24710003</name>
</gene>
<accession>A0A2Z6QZK7</accession>
<dbReference type="Proteomes" id="UP000247702">
    <property type="component" value="Unassembled WGS sequence"/>
</dbReference>
<keyword evidence="2" id="KW-1185">Reference proteome</keyword>
<organism evidence="1 2">
    <name type="scientific">Rhizophagus clarus</name>
    <dbReference type="NCBI Taxonomy" id="94130"/>
    <lineage>
        <taxon>Eukaryota</taxon>
        <taxon>Fungi</taxon>
        <taxon>Fungi incertae sedis</taxon>
        <taxon>Mucoromycota</taxon>
        <taxon>Glomeromycotina</taxon>
        <taxon>Glomeromycetes</taxon>
        <taxon>Glomerales</taxon>
        <taxon>Glomeraceae</taxon>
        <taxon>Rhizophagus</taxon>
    </lineage>
</organism>
<comment type="caution">
    <text evidence="1">The sequence shown here is derived from an EMBL/GenBank/DDBJ whole genome shotgun (WGS) entry which is preliminary data.</text>
</comment>
<name>A0A2Z6QZK7_9GLOM</name>
<sequence>MSALEVGLVEGALQRLFCPYVCENESTLEWFSAYQEINGILEYAQYFFNQEFGYPDRINLTSTRLDRSNPEHTRTLQSSVFRVLLRGKQYGILFSLYYLGLKRGQRVNKDGVHLDLGNLKFGNNLRFNKDIKNFVYEEQRPDSVYFVYAYL</sequence>
<dbReference type="AlphaFoldDB" id="A0A2Z6QZK7"/>
<dbReference type="EMBL" id="BEXD01001637">
    <property type="protein sequence ID" value="GBB95085.1"/>
    <property type="molecule type" value="Genomic_DNA"/>
</dbReference>
<reference evidence="1 2" key="1">
    <citation type="submission" date="2017-11" db="EMBL/GenBank/DDBJ databases">
        <title>The genome of Rhizophagus clarus HR1 reveals common genetic basis of auxotrophy among arbuscular mycorrhizal fungi.</title>
        <authorList>
            <person name="Kobayashi Y."/>
        </authorList>
    </citation>
    <scope>NUCLEOTIDE SEQUENCE [LARGE SCALE GENOMIC DNA]</scope>
    <source>
        <strain evidence="1 2">HR1</strain>
    </source>
</reference>